<accession>A0A210QR94</accession>
<dbReference type="GO" id="GO:0005230">
    <property type="term" value="F:extracellular ligand-gated monoatomic ion channel activity"/>
    <property type="evidence" value="ECO:0007669"/>
    <property type="project" value="InterPro"/>
</dbReference>
<dbReference type="EMBL" id="NEDP02002300">
    <property type="protein sequence ID" value="OWF51277.1"/>
    <property type="molecule type" value="Genomic_DNA"/>
</dbReference>
<dbReference type="PRINTS" id="PR00252">
    <property type="entry name" value="NRIONCHANNEL"/>
</dbReference>
<dbReference type="CDD" id="cd19051">
    <property type="entry name" value="LGIC_TM_cation"/>
    <property type="match status" value="1"/>
</dbReference>
<dbReference type="GO" id="GO:0016020">
    <property type="term" value="C:membrane"/>
    <property type="evidence" value="ECO:0007669"/>
    <property type="project" value="UniProtKB-SubCell"/>
</dbReference>
<dbReference type="OrthoDB" id="6127156at2759"/>
<dbReference type="InterPro" id="IPR006201">
    <property type="entry name" value="Neur_channel"/>
</dbReference>
<evidence type="ECO:0000256" key="2">
    <source>
        <dbReference type="ARBA" id="ARBA00022692"/>
    </source>
</evidence>
<dbReference type="EMBL" id="NEDP02002300">
    <property type="protein sequence ID" value="OWF51279.1"/>
    <property type="molecule type" value="Genomic_DNA"/>
</dbReference>
<dbReference type="InterPro" id="IPR006202">
    <property type="entry name" value="Neur_chan_lig-bd"/>
</dbReference>
<evidence type="ECO:0000256" key="4">
    <source>
        <dbReference type="ARBA" id="ARBA00023136"/>
    </source>
</evidence>
<evidence type="ECO:0000313" key="9">
    <source>
        <dbReference type="EMBL" id="OWF51279.1"/>
    </source>
</evidence>
<reference evidence="8 10" key="1">
    <citation type="journal article" date="2017" name="Nat. Ecol. Evol.">
        <title>Scallop genome provides insights into evolution of bilaterian karyotype and development.</title>
        <authorList>
            <person name="Wang S."/>
            <person name="Zhang J."/>
            <person name="Jiao W."/>
            <person name="Li J."/>
            <person name="Xun X."/>
            <person name="Sun Y."/>
            <person name="Guo X."/>
            <person name="Huan P."/>
            <person name="Dong B."/>
            <person name="Zhang L."/>
            <person name="Hu X."/>
            <person name="Sun X."/>
            <person name="Wang J."/>
            <person name="Zhao C."/>
            <person name="Wang Y."/>
            <person name="Wang D."/>
            <person name="Huang X."/>
            <person name="Wang R."/>
            <person name="Lv J."/>
            <person name="Li Y."/>
            <person name="Zhang Z."/>
            <person name="Liu B."/>
            <person name="Lu W."/>
            <person name="Hui Y."/>
            <person name="Liang J."/>
            <person name="Zhou Z."/>
            <person name="Hou R."/>
            <person name="Li X."/>
            <person name="Liu Y."/>
            <person name="Li H."/>
            <person name="Ning X."/>
            <person name="Lin Y."/>
            <person name="Zhao L."/>
            <person name="Xing Q."/>
            <person name="Dou J."/>
            <person name="Li Y."/>
            <person name="Mao J."/>
            <person name="Guo H."/>
            <person name="Dou H."/>
            <person name="Li T."/>
            <person name="Mu C."/>
            <person name="Jiang W."/>
            <person name="Fu Q."/>
            <person name="Fu X."/>
            <person name="Miao Y."/>
            <person name="Liu J."/>
            <person name="Yu Q."/>
            <person name="Li R."/>
            <person name="Liao H."/>
            <person name="Li X."/>
            <person name="Kong Y."/>
            <person name="Jiang Z."/>
            <person name="Chourrout D."/>
            <person name="Li R."/>
            <person name="Bao Z."/>
        </authorList>
    </citation>
    <scope>NUCLEOTIDE SEQUENCE [LARGE SCALE GENOMIC DNA]</scope>
    <source>
        <strain evidence="8 10">PY_sf001</strain>
    </source>
</reference>
<protein>
    <submittedName>
        <fullName evidence="8">Neuronal acetylcholine receptor subunit beta-3</fullName>
    </submittedName>
</protein>
<dbReference type="Proteomes" id="UP000242188">
    <property type="component" value="Unassembled WGS sequence"/>
</dbReference>
<dbReference type="PROSITE" id="PS00236">
    <property type="entry name" value="NEUROTR_ION_CHANNEL"/>
    <property type="match status" value="1"/>
</dbReference>
<dbReference type="FunFam" id="2.70.170.10:FF:000028">
    <property type="entry name" value="AcetylCholine Receptor"/>
    <property type="match status" value="1"/>
</dbReference>
<evidence type="ECO:0000259" key="6">
    <source>
        <dbReference type="Pfam" id="PF02931"/>
    </source>
</evidence>
<dbReference type="InterPro" id="IPR036719">
    <property type="entry name" value="Neuro-gated_channel_TM_sf"/>
</dbReference>
<dbReference type="Gene3D" id="2.70.170.10">
    <property type="entry name" value="Neurotransmitter-gated ion-channel ligand-binding domain"/>
    <property type="match status" value="1"/>
</dbReference>
<evidence type="ECO:0000313" key="8">
    <source>
        <dbReference type="EMBL" id="OWF51277.1"/>
    </source>
</evidence>
<dbReference type="InterPro" id="IPR018000">
    <property type="entry name" value="Neurotransmitter_ion_chnl_CS"/>
</dbReference>
<sequence>MFVAPAYLNDTKGLFKYLFDDNGYDTRVIPIEDQNDTLFVHVHFFLMRVSEIDEVKETMTTVVYFYMGWCDDNLKWNTTMFNDIDHIHVPQSDVWKPELPLENGIAKMNEFGDPIRLMLVWFDGFVQWWPFEVLTTTCAIDITYYPFDKQTCHIIFGVWTYTLEEIDVSMYASDIDMSEYQTNGQWDVIKTSAVKSNSYGKALVTFSITMKRKPQYIINSVVLPIMMLSILSVFTFVLPIDCGEKMGFSMTLYLAFAVFLTIVSSTLPERATMSLMSLYLIILLIIGTIINMISALQIRIHYSDSSREIPFCVRNLVRISWKLQCRRSVHKIRPCSNAKPKDIQNKTIFDERKSGEIINVEDLDSISPKPSVSEPEAKRDNITWPDVTSAIDFFCFWGFLSTIVLVTVLLFVIGNLESDKQG</sequence>
<feature type="transmembrane region" description="Helical" evidence="5">
    <location>
        <begin position="246"/>
        <end position="267"/>
    </location>
</feature>
<feature type="domain" description="Neurotransmitter-gated ion-channel transmembrane" evidence="7">
    <location>
        <begin position="222"/>
        <end position="355"/>
    </location>
</feature>
<dbReference type="CDD" id="cd18989">
    <property type="entry name" value="LGIC_ECD_cation"/>
    <property type="match status" value="1"/>
</dbReference>
<dbReference type="SUPFAM" id="SSF90112">
    <property type="entry name" value="Neurotransmitter-gated ion-channel transmembrane pore"/>
    <property type="match status" value="1"/>
</dbReference>
<evidence type="ECO:0000259" key="7">
    <source>
        <dbReference type="Pfam" id="PF02932"/>
    </source>
</evidence>
<dbReference type="InterPro" id="IPR006029">
    <property type="entry name" value="Neurotrans-gated_channel_TM"/>
</dbReference>
<feature type="transmembrane region" description="Helical" evidence="5">
    <location>
        <begin position="390"/>
        <end position="413"/>
    </location>
</feature>
<keyword evidence="10" id="KW-1185">Reference proteome</keyword>
<name>A0A210QR94_MIZYE</name>
<proteinExistence type="inferred from homology"/>
<keyword evidence="5" id="KW-0813">Transport</keyword>
<dbReference type="AlphaFoldDB" id="A0A210QR94"/>
<dbReference type="InterPro" id="IPR038050">
    <property type="entry name" value="Neuro_actylchol_rec"/>
</dbReference>
<dbReference type="Gene3D" id="1.20.58.390">
    <property type="entry name" value="Neurotransmitter-gated ion-channel transmembrane domain"/>
    <property type="match status" value="1"/>
</dbReference>
<comment type="subcellular location">
    <subcellularLocation>
        <location evidence="1">Membrane</location>
        <topology evidence="1">Multi-pass membrane protein</topology>
    </subcellularLocation>
</comment>
<evidence type="ECO:0000313" key="10">
    <source>
        <dbReference type="Proteomes" id="UP000242188"/>
    </source>
</evidence>
<organism evidence="8 10">
    <name type="scientific">Mizuhopecten yessoensis</name>
    <name type="common">Japanese scallop</name>
    <name type="synonym">Patinopecten yessoensis</name>
    <dbReference type="NCBI Taxonomy" id="6573"/>
    <lineage>
        <taxon>Eukaryota</taxon>
        <taxon>Metazoa</taxon>
        <taxon>Spiralia</taxon>
        <taxon>Lophotrochozoa</taxon>
        <taxon>Mollusca</taxon>
        <taxon>Bivalvia</taxon>
        <taxon>Autobranchia</taxon>
        <taxon>Pteriomorphia</taxon>
        <taxon>Pectinida</taxon>
        <taxon>Pectinoidea</taxon>
        <taxon>Pectinidae</taxon>
        <taxon>Mizuhopecten</taxon>
    </lineage>
</organism>
<keyword evidence="5" id="KW-0407">Ion channel</keyword>
<evidence type="ECO:0000256" key="5">
    <source>
        <dbReference type="RuleBase" id="RU000687"/>
    </source>
</evidence>
<dbReference type="SUPFAM" id="SSF63712">
    <property type="entry name" value="Nicotinic receptor ligand binding domain-like"/>
    <property type="match status" value="1"/>
</dbReference>
<keyword evidence="3 5" id="KW-1133">Transmembrane helix</keyword>
<keyword evidence="2 5" id="KW-0812">Transmembrane</keyword>
<keyword evidence="4 5" id="KW-0472">Membrane</keyword>
<dbReference type="InterPro" id="IPR036734">
    <property type="entry name" value="Neur_chan_lig-bd_sf"/>
</dbReference>
<dbReference type="Pfam" id="PF02931">
    <property type="entry name" value="Neur_chan_LBD"/>
    <property type="match status" value="1"/>
</dbReference>
<dbReference type="PANTHER" id="PTHR18945">
    <property type="entry name" value="NEUROTRANSMITTER GATED ION CHANNEL"/>
    <property type="match status" value="1"/>
</dbReference>
<feature type="transmembrane region" description="Helical" evidence="5">
    <location>
        <begin position="216"/>
        <end position="240"/>
    </location>
</feature>
<comment type="similarity">
    <text evidence="5">Belongs to the ligand-gated ion channel (TC 1.A.9) family.</text>
</comment>
<keyword evidence="5" id="KW-0406">Ion transport</keyword>
<dbReference type="Pfam" id="PF02932">
    <property type="entry name" value="Neur_chan_memb"/>
    <property type="match status" value="1"/>
</dbReference>
<comment type="caution">
    <text evidence="8">The sequence shown here is derived from an EMBL/GenBank/DDBJ whole genome shotgun (WGS) entry which is preliminary data.</text>
</comment>
<dbReference type="STRING" id="6573.A0A210QR94"/>
<feature type="transmembrane region" description="Helical" evidence="5">
    <location>
        <begin position="279"/>
        <end position="300"/>
    </location>
</feature>
<evidence type="ECO:0000256" key="3">
    <source>
        <dbReference type="ARBA" id="ARBA00022989"/>
    </source>
</evidence>
<keyword evidence="8" id="KW-0675">Receptor</keyword>
<dbReference type="GO" id="GO:0004888">
    <property type="term" value="F:transmembrane signaling receptor activity"/>
    <property type="evidence" value="ECO:0007669"/>
    <property type="project" value="InterPro"/>
</dbReference>
<gene>
    <name evidence="8" type="ORF">KP79_PYT24251</name>
    <name evidence="9" type="ORF">KP79_PYT24253</name>
</gene>
<evidence type="ECO:0000256" key="1">
    <source>
        <dbReference type="ARBA" id="ARBA00004141"/>
    </source>
</evidence>
<feature type="domain" description="Neurotransmitter-gated ion-channel ligand-binding" evidence="6">
    <location>
        <begin position="14"/>
        <end position="214"/>
    </location>
</feature>